<reference evidence="2 3" key="1">
    <citation type="submission" date="2023-07" db="EMBL/GenBank/DDBJ databases">
        <title>Sorghum-associated microbial communities from plants grown in Nebraska, USA.</title>
        <authorList>
            <person name="Schachtman D."/>
        </authorList>
    </citation>
    <scope>NUCLEOTIDE SEQUENCE [LARGE SCALE GENOMIC DNA]</scope>
    <source>
        <strain evidence="2 3">DS1316</strain>
    </source>
</reference>
<organism evidence="2 3">
    <name type="scientific">Paraburkholderia terricola</name>
    <dbReference type="NCBI Taxonomy" id="169427"/>
    <lineage>
        <taxon>Bacteria</taxon>
        <taxon>Pseudomonadati</taxon>
        <taxon>Pseudomonadota</taxon>
        <taxon>Betaproteobacteria</taxon>
        <taxon>Burkholderiales</taxon>
        <taxon>Burkholderiaceae</taxon>
        <taxon>Paraburkholderia</taxon>
    </lineage>
</organism>
<keyword evidence="1" id="KW-0472">Membrane</keyword>
<gene>
    <name evidence="2" type="ORF">J2804_005608</name>
</gene>
<keyword evidence="1" id="KW-1133">Transmembrane helix</keyword>
<feature type="transmembrane region" description="Helical" evidence="1">
    <location>
        <begin position="21"/>
        <end position="41"/>
    </location>
</feature>
<dbReference type="RefSeq" id="WP_310125912.1">
    <property type="nucleotide sequence ID" value="NZ_JAVDRP010000016.1"/>
</dbReference>
<evidence type="ECO:0000313" key="3">
    <source>
        <dbReference type="Proteomes" id="UP001264340"/>
    </source>
</evidence>
<keyword evidence="3" id="KW-1185">Reference proteome</keyword>
<accession>A0ABU1LZJ1</accession>
<evidence type="ECO:0000256" key="1">
    <source>
        <dbReference type="SAM" id="Phobius"/>
    </source>
</evidence>
<proteinExistence type="predicted"/>
<sequence length="104" mass="11253">MQTVENDAANRRVPARAVITRALLGLAVNVVLLAIFCAVAWQLLGPYQGEIRHIVAPLSPAYVTLFSLCAVLGYMACHIPSVGAAISAGLCDFLESRFRRTPER</sequence>
<comment type="caution">
    <text evidence="2">The sequence shown here is derived from an EMBL/GenBank/DDBJ whole genome shotgun (WGS) entry which is preliminary data.</text>
</comment>
<keyword evidence="1" id="KW-0812">Transmembrane</keyword>
<dbReference type="EMBL" id="JAVDRP010000016">
    <property type="protein sequence ID" value="MDR6412173.1"/>
    <property type="molecule type" value="Genomic_DNA"/>
</dbReference>
<feature type="transmembrane region" description="Helical" evidence="1">
    <location>
        <begin position="61"/>
        <end position="94"/>
    </location>
</feature>
<evidence type="ECO:0000313" key="2">
    <source>
        <dbReference type="EMBL" id="MDR6412173.1"/>
    </source>
</evidence>
<name>A0ABU1LZJ1_9BURK</name>
<protein>
    <submittedName>
        <fullName evidence="2">Uncharacterized protein</fullName>
    </submittedName>
</protein>
<dbReference type="Proteomes" id="UP001264340">
    <property type="component" value="Unassembled WGS sequence"/>
</dbReference>